<gene>
    <name evidence="1" type="ORF">VT52_021825</name>
</gene>
<organism evidence="1 2">
    <name type="scientific">Streptomyces malaysiense</name>
    <dbReference type="NCBI Taxonomy" id="1428626"/>
    <lineage>
        <taxon>Bacteria</taxon>
        <taxon>Bacillati</taxon>
        <taxon>Actinomycetota</taxon>
        <taxon>Actinomycetes</taxon>
        <taxon>Kitasatosporales</taxon>
        <taxon>Streptomycetaceae</taxon>
        <taxon>Streptomyces</taxon>
    </lineage>
</organism>
<evidence type="ECO:0000313" key="2">
    <source>
        <dbReference type="Proteomes" id="UP000034838"/>
    </source>
</evidence>
<keyword evidence="2" id="KW-1185">Reference proteome</keyword>
<accession>A0A1J4PX39</accession>
<name>A0A1J4PX39_9ACTN</name>
<protein>
    <submittedName>
        <fullName evidence="1">Uncharacterized protein</fullName>
    </submittedName>
</protein>
<proteinExistence type="predicted"/>
<dbReference type="EMBL" id="LBDA02000052">
    <property type="protein sequence ID" value="OIK25499.1"/>
    <property type="molecule type" value="Genomic_DNA"/>
</dbReference>
<sequence length="92" mass="9437">MVVPATPVGDDHAEPTASARRLLMTTRSTNGHLPPLVGAPTINLDALTDRQRAGTSCVWCAGTASPRYPVGGLRACECCAAMYGVPAAGADQ</sequence>
<evidence type="ECO:0000313" key="1">
    <source>
        <dbReference type="EMBL" id="OIK25499.1"/>
    </source>
</evidence>
<dbReference type="AlphaFoldDB" id="A0A1J4PX39"/>
<comment type="caution">
    <text evidence="1">The sequence shown here is derived from an EMBL/GenBank/DDBJ whole genome shotgun (WGS) entry which is preliminary data.</text>
</comment>
<dbReference type="Proteomes" id="UP000034838">
    <property type="component" value="Unassembled WGS sequence"/>
</dbReference>
<reference evidence="1" key="1">
    <citation type="submission" date="2016-10" db="EMBL/GenBank/DDBJ databases">
        <title>Genome sequence of Streptomyces malaysiense MUSC 136.</title>
        <authorList>
            <person name="Lee L.-H."/>
            <person name="Ser H.-L."/>
        </authorList>
    </citation>
    <scope>NUCLEOTIDE SEQUENCE [LARGE SCALE GENOMIC DNA]</scope>
    <source>
        <strain evidence="1">MUSC 136</strain>
    </source>
</reference>